<dbReference type="EMBL" id="JAPNKE010000002">
    <property type="protein sequence ID" value="MCY1012753.1"/>
    <property type="molecule type" value="Genomic_DNA"/>
</dbReference>
<proteinExistence type="predicted"/>
<evidence type="ECO:0000256" key="1">
    <source>
        <dbReference type="SAM" id="MobiDB-lite"/>
    </source>
</evidence>
<comment type="caution">
    <text evidence="2">The sequence shown here is derived from an EMBL/GenBank/DDBJ whole genome shotgun (WGS) entry which is preliminary data.</text>
</comment>
<protein>
    <submittedName>
        <fullName evidence="2">Uncharacterized protein</fullName>
    </submittedName>
</protein>
<dbReference type="SUPFAM" id="SSF101898">
    <property type="entry name" value="NHL repeat"/>
    <property type="match status" value="1"/>
</dbReference>
<feature type="compositionally biased region" description="Low complexity" evidence="1">
    <location>
        <begin position="34"/>
        <end position="70"/>
    </location>
</feature>
<organism evidence="2 3">
    <name type="scientific">Nannocystis pusilla</name>
    <dbReference type="NCBI Taxonomy" id="889268"/>
    <lineage>
        <taxon>Bacteria</taxon>
        <taxon>Pseudomonadati</taxon>
        <taxon>Myxococcota</taxon>
        <taxon>Polyangia</taxon>
        <taxon>Nannocystales</taxon>
        <taxon>Nannocystaceae</taxon>
        <taxon>Nannocystis</taxon>
    </lineage>
</organism>
<evidence type="ECO:0000313" key="3">
    <source>
        <dbReference type="Proteomes" id="UP001150924"/>
    </source>
</evidence>
<dbReference type="AlphaFoldDB" id="A0A9X3F6V1"/>
<evidence type="ECO:0000313" key="2">
    <source>
        <dbReference type="EMBL" id="MCY1012753.1"/>
    </source>
</evidence>
<accession>A0A9X3F6V1</accession>
<name>A0A9X3F6V1_9BACT</name>
<keyword evidence="3" id="KW-1185">Reference proteome</keyword>
<gene>
    <name evidence="2" type="ORF">OV079_45910</name>
</gene>
<dbReference type="PROSITE" id="PS51257">
    <property type="entry name" value="PROKAR_LIPOPROTEIN"/>
    <property type="match status" value="1"/>
</dbReference>
<feature type="region of interest" description="Disordered" evidence="1">
    <location>
        <begin position="25"/>
        <end position="79"/>
    </location>
</feature>
<sequence length="536" mass="56389">MSRSTLVLPLAAAACFSQTWVDGSERFPTETDGEAGSSATTSTGTSTTTGEPWQTVTGTTSPGTTHLVTSSSTFEEPADVPPEIFSFTVEPDTLHEAGTAEAKVSVSADVVSLQLRVDGEEVWAGPPSEFAWTFAATSKAASEGTYTLELVARDSEGLTASATAMLWVTLPDTGTERCVFTEDVGAGRLTAAVYAKDALVVVGALANPSYEATVWRLDPDSCQPQAGYPRQLSEWSPMDIQATSEAVGLALDAEGRMAIAANIGAGLSRQPYLAVLSPEGALQWEYVGPIGQTYSGVTAAPNRFVAVGEVLVNDMLPALFDGLVESFDTTGTKVWWDTLAAPLPGDDFPDDPKILGEHPRAVTWQAESQTLLIVGERQVPADMLITRAFSARYTANGAVISAWTSSGLDGDEDGLLAVSNCGGVQVAAGWVGSGPNSRTPATRWLDPLGNGDKRRLDNLAKTSMQAIACDLEQKVSAVATTDTGAYAVGFTASDDPFTFKLMFPQAALTALDCDFRGFCATAGLLGNHAWVRVHHP</sequence>
<dbReference type="RefSeq" id="WP_267776272.1">
    <property type="nucleotide sequence ID" value="NZ_JAPNKE010000002.1"/>
</dbReference>
<reference evidence="2" key="1">
    <citation type="submission" date="2022-11" db="EMBL/GenBank/DDBJ databases">
        <title>Minimal conservation of predation-associated metabolite biosynthetic gene clusters underscores biosynthetic potential of Myxococcota including descriptions for ten novel species: Archangium lansinium sp. nov., Myxococcus landrumus sp. nov., Nannocystis bai.</title>
        <authorList>
            <person name="Ahearne A."/>
            <person name="Stevens C."/>
            <person name="Phillips K."/>
        </authorList>
    </citation>
    <scope>NUCLEOTIDE SEQUENCE</scope>
    <source>
        <strain evidence="2">Na p29</strain>
    </source>
</reference>
<dbReference type="Proteomes" id="UP001150924">
    <property type="component" value="Unassembled WGS sequence"/>
</dbReference>